<gene>
    <name evidence="2" type="ORF">KXQ929_LOCUS50328</name>
</gene>
<evidence type="ECO:0000259" key="1">
    <source>
        <dbReference type="PROSITE" id="PS01033"/>
    </source>
</evidence>
<reference evidence="2" key="1">
    <citation type="submission" date="2021-02" db="EMBL/GenBank/DDBJ databases">
        <authorList>
            <person name="Nowell W R."/>
        </authorList>
    </citation>
    <scope>NUCLEOTIDE SEQUENCE</scope>
</reference>
<comment type="caution">
    <text evidence="2">The sequence shown here is derived from an EMBL/GenBank/DDBJ whole genome shotgun (WGS) entry which is preliminary data.</text>
</comment>
<dbReference type="EMBL" id="CAJOBB010022880">
    <property type="protein sequence ID" value="CAF4388607.1"/>
    <property type="molecule type" value="Genomic_DNA"/>
</dbReference>
<organism evidence="2 3">
    <name type="scientific">Adineta steineri</name>
    <dbReference type="NCBI Taxonomy" id="433720"/>
    <lineage>
        <taxon>Eukaryota</taxon>
        <taxon>Metazoa</taxon>
        <taxon>Spiralia</taxon>
        <taxon>Gnathifera</taxon>
        <taxon>Rotifera</taxon>
        <taxon>Eurotatoria</taxon>
        <taxon>Bdelloidea</taxon>
        <taxon>Adinetida</taxon>
        <taxon>Adinetidae</taxon>
        <taxon>Adineta</taxon>
    </lineage>
</organism>
<dbReference type="Proteomes" id="UP000663868">
    <property type="component" value="Unassembled WGS sequence"/>
</dbReference>
<dbReference type="PROSITE" id="PS01033">
    <property type="entry name" value="GLOBIN"/>
    <property type="match status" value="1"/>
</dbReference>
<dbReference type="Gene3D" id="1.10.490.10">
    <property type="entry name" value="Globins"/>
    <property type="match status" value="1"/>
</dbReference>
<evidence type="ECO:0000313" key="3">
    <source>
        <dbReference type="Proteomes" id="UP000663868"/>
    </source>
</evidence>
<protein>
    <recommendedName>
        <fullName evidence="1">Globin domain-containing protein</fullName>
    </recommendedName>
</protein>
<dbReference type="InterPro" id="IPR012292">
    <property type="entry name" value="Globin/Proto"/>
</dbReference>
<feature type="non-terminal residue" evidence="2">
    <location>
        <position position="39"/>
    </location>
</feature>
<feature type="domain" description="Globin" evidence="1">
    <location>
        <begin position="2"/>
        <end position="39"/>
    </location>
</feature>
<proteinExistence type="predicted"/>
<dbReference type="SUPFAM" id="SSF46458">
    <property type="entry name" value="Globin-like"/>
    <property type="match status" value="1"/>
</dbReference>
<dbReference type="InterPro" id="IPR009050">
    <property type="entry name" value="Globin-like_sf"/>
</dbReference>
<dbReference type="GO" id="GO:0019825">
    <property type="term" value="F:oxygen binding"/>
    <property type="evidence" value="ECO:0007669"/>
    <property type="project" value="InterPro"/>
</dbReference>
<accession>A0A820NCL4</accession>
<dbReference type="InterPro" id="IPR000971">
    <property type="entry name" value="Globin"/>
</dbReference>
<dbReference type="GO" id="GO:0020037">
    <property type="term" value="F:heme binding"/>
    <property type="evidence" value="ECO:0007669"/>
    <property type="project" value="InterPro"/>
</dbReference>
<evidence type="ECO:0000313" key="2">
    <source>
        <dbReference type="EMBL" id="CAF4388607.1"/>
    </source>
</evidence>
<dbReference type="AlphaFoldDB" id="A0A820NCL4"/>
<name>A0A820NCL4_9BILA</name>
<sequence length="39" mass="4484">MSITEQQKAIIKSTAPILKENGKEITSMFYKQMFENHPA</sequence>